<gene>
    <name evidence="1" type="ORF">FGIG_07311</name>
</gene>
<dbReference type="AlphaFoldDB" id="A0A504YP23"/>
<evidence type="ECO:0000313" key="1">
    <source>
        <dbReference type="EMBL" id="TPP62139.1"/>
    </source>
</evidence>
<comment type="caution">
    <text evidence="1">The sequence shown here is derived from an EMBL/GenBank/DDBJ whole genome shotgun (WGS) entry which is preliminary data.</text>
</comment>
<evidence type="ECO:0000313" key="2">
    <source>
        <dbReference type="Proteomes" id="UP000316759"/>
    </source>
</evidence>
<keyword evidence="2" id="KW-1185">Reference proteome</keyword>
<accession>A0A504YP23</accession>
<reference evidence="1 2" key="1">
    <citation type="submission" date="2019-04" db="EMBL/GenBank/DDBJ databases">
        <title>Annotation for the trematode Fasciola gigantica.</title>
        <authorList>
            <person name="Choi Y.-J."/>
        </authorList>
    </citation>
    <scope>NUCLEOTIDE SEQUENCE [LARGE SCALE GENOMIC DNA]</scope>
    <source>
        <strain evidence="1">Uganda_cow_1</strain>
    </source>
</reference>
<organism evidence="1 2">
    <name type="scientific">Fasciola gigantica</name>
    <name type="common">Giant liver fluke</name>
    <dbReference type="NCBI Taxonomy" id="46835"/>
    <lineage>
        <taxon>Eukaryota</taxon>
        <taxon>Metazoa</taxon>
        <taxon>Spiralia</taxon>
        <taxon>Lophotrochozoa</taxon>
        <taxon>Platyhelminthes</taxon>
        <taxon>Trematoda</taxon>
        <taxon>Digenea</taxon>
        <taxon>Plagiorchiida</taxon>
        <taxon>Echinostomata</taxon>
        <taxon>Echinostomatoidea</taxon>
        <taxon>Fasciolidae</taxon>
        <taxon>Fasciola</taxon>
    </lineage>
</organism>
<sequence>MKFDLSVFYTATQSPYQTGPETASDFLNRAKMDVKALVFEFDRPSEPTLKVRQTNRSVLIISKVFTNTNTYYLSATVRKPPEISRVVHSQPGEFDSSVSSFRDFDMRVPGQSDADTLSRGDSMEEDLSDVTLVAKPVKTCEVTPRLYNINGLWSKLTPVNVVLSEHCPECGLDITRPGHPVLSDVSISSAGRTSKSLSDNDATLCSL</sequence>
<proteinExistence type="predicted"/>
<dbReference type="Proteomes" id="UP000316759">
    <property type="component" value="Unassembled WGS sequence"/>
</dbReference>
<name>A0A504YP23_FASGI</name>
<protein>
    <submittedName>
        <fullName evidence="1">Uncharacterized protein</fullName>
    </submittedName>
</protein>
<dbReference type="EMBL" id="SUNJ01007280">
    <property type="protein sequence ID" value="TPP62139.1"/>
    <property type="molecule type" value="Genomic_DNA"/>
</dbReference>